<evidence type="ECO:0000313" key="2">
    <source>
        <dbReference type="Proteomes" id="UP000255164"/>
    </source>
</evidence>
<protein>
    <submittedName>
        <fullName evidence="1">Bacteriophage V tail protein</fullName>
    </submittedName>
</protein>
<gene>
    <name evidence="1" type="ORF">NCTC10082_04643</name>
</gene>
<organism evidence="1 2">
    <name type="scientific">Escherichia coli</name>
    <dbReference type="NCBI Taxonomy" id="562"/>
    <lineage>
        <taxon>Bacteria</taxon>
        <taxon>Pseudomonadati</taxon>
        <taxon>Pseudomonadota</taxon>
        <taxon>Gammaproteobacteria</taxon>
        <taxon>Enterobacterales</taxon>
        <taxon>Enterobacteriaceae</taxon>
        <taxon>Escherichia</taxon>
    </lineage>
</organism>
<accession>A0A2S8JVK5</accession>
<dbReference type="AlphaFoldDB" id="A0A2S8JVK5"/>
<name>A0A2S8JVK5_ECOLX</name>
<reference evidence="1 2" key="1">
    <citation type="submission" date="2018-06" db="EMBL/GenBank/DDBJ databases">
        <authorList>
            <consortium name="Pathogen Informatics"/>
            <person name="Doyle S."/>
        </authorList>
    </citation>
    <scope>NUCLEOTIDE SEQUENCE [LARGE SCALE GENOMIC DNA]</scope>
    <source>
        <strain evidence="1 2">NCTC10082</strain>
    </source>
</reference>
<dbReference type="Proteomes" id="UP000255164">
    <property type="component" value="Unassembled WGS sequence"/>
</dbReference>
<dbReference type="InterPro" id="IPR010877">
    <property type="entry name" value="Phage_Mu_Gp46"/>
</dbReference>
<sequence length="137" mass="15497">MMINVNGRTVSTGASLDLLTRAVIISLFTWRRAGRDDDAPQIFGWWGDTWPTVQNDRTGSRLYLLRRSKLTNKTPQLARDYAREALAWMVEDGVASRLDINAVRTGTDSLALAITIYQRDGNIHNIIFDDIWSELNG</sequence>
<dbReference type="RefSeq" id="WP_001542822.1">
    <property type="nucleotide sequence ID" value="NZ_BICV01000005.1"/>
</dbReference>
<dbReference type="Pfam" id="PF07409">
    <property type="entry name" value="GP46"/>
    <property type="match status" value="1"/>
</dbReference>
<proteinExistence type="predicted"/>
<dbReference type="EMBL" id="UFZA01000002">
    <property type="protein sequence ID" value="STE71786.1"/>
    <property type="molecule type" value="Genomic_DNA"/>
</dbReference>
<evidence type="ECO:0000313" key="1">
    <source>
        <dbReference type="EMBL" id="STE71786.1"/>
    </source>
</evidence>